<accession>A0A0J1GQY8</accession>
<keyword evidence="3" id="KW-1185">Reference proteome</keyword>
<dbReference type="PATRIC" id="fig|754436.4.peg.1111"/>
<dbReference type="RefSeq" id="WP_047873278.1">
    <property type="nucleotide sequence ID" value="NZ_BMYC01000001.1"/>
</dbReference>
<comment type="caution">
    <text evidence="2">The sequence shown here is derived from an EMBL/GenBank/DDBJ whole genome shotgun (WGS) entry which is preliminary data.</text>
</comment>
<dbReference type="OrthoDB" id="7060274at2"/>
<feature type="transmembrane region" description="Helical" evidence="1">
    <location>
        <begin position="22"/>
        <end position="42"/>
    </location>
</feature>
<proteinExistence type="predicted"/>
<keyword evidence="1" id="KW-1133">Transmembrane helix</keyword>
<evidence type="ECO:0000313" key="3">
    <source>
        <dbReference type="Proteomes" id="UP000036426"/>
    </source>
</evidence>
<gene>
    <name evidence="2" type="ORF">ABT58_05225</name>
</gene>
<dbReference type="AlphaFoldDB" id="A0A0J1GQY8"/>
<dbReference type="Proteomes" id="UP000036426">
    <property type="component" value="Unassembled WGS sequence"/>
</dbReference>
<keyword evidence="1" id="KW-0812">Transmembrane</keyword>
<dbReference type="EMBL" id="LDOV01000010">
    <property type="protein sequence ID" value="KLV01824.1"/>
    <property type="molecule type" value="Genomic_DNA"/>
</dbReference>
<sequence>MSNNRVWSSVSIFETGLSAAEWIWRIVTIVFIGGSGTLTALLAKADPVLKELGVIYWVAIGIITSLIVILILYLFKTSILKQSEADLNRILSTPKNTVNPLSESFKDLVIPVEDLRLPRLQLHENKHFKRCKFVGPASICILGGTYNRGGFHECGDIIALPEDVYLTGIIVLKNCTVEDCEFIRTTVFTDQNTARGFLNAFGSQVKGIIDKQHKLS</sequence>
<evidence type="ECO:0000313" key="2">
    <source>
        <dbReference type="EMBL" id="KLV01824.1"/>
    </source>
</evidence>
<name>A0A0J1GQY8_9GAMM</name>
<feature type="transmembrane region" description="Helical" evidence="1">
    <location>
        <begin position="54"/>
        <end position="75"/>
    </location>
</feature>
<protein>
    <submittedName>
        <fullName evidence="2">Uncharacterized protein</fullName>
    </submittedName>
</protein>
<keyword evidence="1" id="KW-0472">Membrane</keyword>
<reference evidence="2 3" key="1">
    <citation type="submission" date="2015-05" db="EMBL/GenBank/DDBJ databases">
        <title>Photobacterium galathea sp. nov.</title>
        <authorList>
            <person name="Machado H."/>
            <person name="Gram L."/>
        </authorList>
    </citation>
    <scope>NUCLEOTIDE SEQUENCE [LARGE SCALE GENOMIC DNA]</scope>
    <source>
        <strain evidence="2 3">DSM 25995</strain>
    </source>
</reference>
<organism evidence="2 3">
    <name type="scientific">Photobacterium aphoticum</name>
    <dbReference type="NCBI Taxonomy" id="754436"/>
    <lineage>
        <taxon>Bacteria</taxon>
        <taxon>Pseudomonadati</taxon>
        <taxon>Pseudomonadota</taxon>
        <taxon>Gammaproteobacteria</taxon>
        <taxon>Vibrionales</taxon>
        <taxon>Vibrionaceae</taxon>
        <taxon>Photobacterium</taxon>
    </lineage>
</organism>
<evidence type="ECO:0000256" key="1">
    <source>
        <dbReference type="SAM" id="Phobius"/>
    </source>
</evidence>